<gene>
    <name evidence="1" type="ORF">SAMN05660733_04398</name>
</gene>
<dbReference type="STRING" id="40571.SAMN05660733_04398"/>
<evidence type="ECO:0000313" key="1">
    <source>
        <dbReference type="EMBL" id="SMD12286.1"/>
    </source>
</evidence>
<dbReference type="RefSeq" id="WP_051769794.1">
    <property type="nucleotide sequence ID" value="NZ_FWYC01000010.1"/>
</dbReference>
<dbReference type="AlphaFoldDB" id="A0A1W2ESU0"/>
<dbReference type="EMBL" id="FWYC01000010">
    <property type="protein sequence ID" value="SMD12286.1"/>
    <property type="molecule type" value="Genomic_DNA"/>
</dbReference>
<dbReference type="Proteomes" id="UP000192840">
    <property type="component" value="Unassembled WGS sequence"/>
</dbReference>
<keyword evidence="2" id="KW-1185">Reference proteome</keyword>
<accession>A0A1W2ESU0</accession>
<reference evidence="2" key="1">
    <citation type="submission" date="2017-04" db="EMBL/GenBank/DDBJ databases">
        <authorList>
            <person name="Varghese N."/>
            <person name="Submissions S."/>
        </authorList>
    </citation>
    <scope>NUCLEOTIDE SEQUENCE [LARGE SCALE GENOMIC DNA]</scope>
    <source>
        <strain evidence="2">DSM 44073</strain>
    </source>
</reference>
<dbReference type="OrthoDB" id="3522556at2"/>
<evidence type="ECO:0000313" key="2">
    <source>
        <dbReference type="Proteomes" id="UP000192840"/>
    </source>
</evidence>
<dbReference type="eggNOG" id="ENOG5033UF3">
    <property type="taxonomic scope" value="Bacteria"/>
</dbReference>
<organism evidence="1 2">
    <name type="scientific">Lentzea albidocapillata</name>
    <dbReference type="NCBI Taxonomy" id="40571"/>
    <lineage>
        <taxon>Bacteria</taxon>
        <taxon>Bacillati</taxon>
        <taxon>Actinomycetota</taxon>
        <taxon>Actinomycetes</taxon>
        <taxon>Pseudonocardiales</taxon>
        <taxon>Pseudonocardiaceae</taxon>
        <taxon>Lentzea</taxon>
    </lineage>
</organism>
<proteinExistence type="predicted"/>
<name>A0A1W2ESU0_9PSEU</name>
<sequence>MIQIGDEQIYRQRDHDPSQRVRVVAIDTSKRNPRYEVEFLDGETAEKKANVPQRRLRGPWSDVRRYDEMMANWQRVCGFELTETEGSAAEYIFEMLIAEEIANLDWSDRTAEIIDPAKLEPLIGVPVAQLVDRVESLTNSDGHDVVSPEGSLLIAEFACQVNPTPVLDFVLEDEREYREKTRRGETYTNHRGEERTSDPEWEYSWYLERRRPLHELLRSWCGHRAVTMQERLGAAEAEVRRLDLLVTRLVDQLRENGHSNFANVIASVHEEERITPANHRPVVDRPLKPSEIPVRYVEVRRRRRWWG</sequence>
<protein>
    <submittedName>
        <fullName evidence="1">Uncharacterized protein</fullName>
    </submittedName>
</protein>